<dbReference type="Gene3D" id="3.20.20.140">
    <property type="entry name" value="Metal-dependent hydrolases"/>
    <property type="match status" value="2"/>
</dbReference>
<gene>
    <name evidence="6" type="ORF">ASPVEDRAFT_51921</name>
</gene>
<sequence>MRYGPLTRPRPHANTNDVVFGQEIRVKDGVIACIGSNLPSSPSTTVIDAKGGYITPGGDSDTWETGTRSAVCGRTTTVLAFAVQQKADKSIVSLVNDYSTRAGGNAACDYGFHIIFVKLYMTYEAMKVDDRGILDVLIATRKLGITTMIHAENHDMVSLITETLERDGQTDPYFHAVSRPKIAEDEASYRAIALSKLMDAPILLVHVSSETTASHIRHAQSQLLPVYGETCPQFNASGGKRLGLVNGIPKFGKIPNGLPGLETRQRLLFKGVLEGKITIQDFVRVSCTNPDQLYGLPSKGVIFPGKDADLCIWYPKGEMQPLQLTNAMLHHNIDYSPFEGMTFYNWPRYTILRGKVV</sequence>
<dbReference type="GeneID" id="63730054"/>
<dbReference type="InterPro" id="IPR050378">
    <property type="entry name" value="Metallo-dep_Hydrolases_sf"/>
</dbReference>
<evidence type="ECO:0000259" key="5">
    <source>
        <dbReference type="Pfam" id="PF01979"/>
    </source>
</evidence>
<protein>
    <recommendedName>
        <fullName evidence="4">dihydropyrimidinase</fullName>
        <ecNumber evidence="4">3.5.2.2</ecNumber>
    </recommendedName>
</protein>
<evidence type="ECO:0000313" key="7">
    <source>
        <dbReference type="Proteomes" id="UP000184073"/>
    </source>
</evidence>
<dbReference type="InterPro" id="IPR011059">
    <property type="entry name" value="Metal-dep_hydrolase_composite"/>
</dbReference>
<dbReference type="EC" id="3.5.2.2" evidence="4"/>
<evidence type="ECO:0000256" key="2">
    <source>
        <dbReference type="ARBA" id="ARBA00008829"/>
    </source>
</evidence>
<accession>A0A1L9PHC0</accession>
<evidence type="ECO:0000256" key="1">
    <source>
        <dbReference type="ARBA" id="ARBA00001947"/>
    </source>
</evidence>
<dbReference type="PANTHER" id="PTHR11647:SF1">
    <property type="entry name" value="COLLAPSIN RESPONSE MEDIATOR PROTEIN"/>
    <property type="match status" value="1"/>
</dbReference>
<dbReference type="Gene3D" id="2.30.40.10">
    <property type="entry name" value="Urease, subunit C, domain 1"/>
    <property type="match status" value="1"/>
</dbReference>
<dbReference type="InterPro" id="IPR006680">
    <property type="entry name" value="Amidohydro-rel"/>
</dbReference>
<dbReference type="EMBL" id="KV878127">
    <property type="protein sequence ID" value="OJJ00856.1"/>
    <property type="molecule type" value="Genomic_DNA"/>
</dbReference>
<dbReference type="PANTHER" id="PTHR11647">
    <property type="entry name" value="HYDRANTOINASE/DIHYDROPYRIMIDINASE FAMILY MEMBER"/>
    <property type="match status" value="1"/>
</dbReference>
<proteinExistence type="inferred from homology"/>
<dbReference type="RefSeq" id="XP_040666618.1">
    <property type="nucleotide sequence ID" value="XM_040814543.1"/>
</dbReference>
<dbReference type="GO" id="GO:0004157">
    <property type="term" value="F:dihydropyrimidinase activity"/>
    <property type="evidence" value="ECO:0007669"/>
    <property type="project" value="UniProtKB-EC"/>
</dbReference>
<dbReference type="Pfam" id="PF01979">
    <property type="entry name" value="Amidohydro_1"/>
    <property type="match status" value="1"/>
</dbReference>
<dbReference type="InterPro" id="IPR032466">
    <property type="entry name" value="Metal_Hydrolase"/>
</dbReference>
<organism evidence="6 7">
    <name type="scientific">Aspergillus versicolor CBS 583.65</name>
    <dbReference type="NCBI Taxonomy" id="1036611"/>
    <lineage>
        <taxon>Eukaryota</taxon>
        <taxon>Fungi</taxon>
        <taxon>Dikarya</taxon>
        <taxon>Ascomycota</taxon>
        <taxon>Pezizomycotina</taxon>
        <taxon>Eurotiomycetes</taxon>
        <taxon>Eurotiomycetidae</taxon>
        <taxon>Eurotiales</taxon>
        <taxon>Aspergillaceae</taxon>
        <taxon>Aspergillus</taxon>
        <taxon>Aspergillus subgen. Nidulantes</taxon>
    </lineage>
</organism>
<feature type="domain" description="Amidohydrolase-related" evidence="5">
    <location>
        <begin position="270"/>
        <end position="357"/>
    </location>
</feature>
<dbReference type="SUPFAM" id="SSF51556">
    <property type="entry name" value="Metallo-dependent hydrolases"/>
    <property type="match status" value="1"/>
</dbReference>
<dbReference type="OrthoDB" id="1924787at2759"/>
<keyword evidence="7" id="KW-1185">Reference proteome</keyword>
<dbReference type="AlphaFoldDB" id="A0A1L9PHC0"/>
<dbReference type="STRING" id="1036611.A0A1L9PHC0"/>
<evidence type="ECO:0000313" key="6">
    <source>
        <dbReference type="EMBL" id="OJJ00856.1"/>
    </source>
</evidence>
<evidence type="ECO:0000256" key="3">
    <source>
        <dbReference type="ARBA" id="ARBA00036696"/>
    </source>
</evidence>
<comment type="cofactor">
    <cofactor evidence="1">
        <name>Zn(2+)</name>
        <dbReference type="ChEBI" id="CHEBI:29105"/>
    </cofactor>
</comment>
<name>A0A1L9PHC0_ASPVE</name>
<reference evidence="7" key="1">
    <citation type="journal article" date="2017" name="Genome Biol.">
        <title>Comparative genomics reveals high biological diversity and specific adaptations in the industrially and medically important fungal genus Aspergillus.</title>
        <authorList>
            <person name="de Vries R.P."/>
            <person name="Riley R."/>
            <person name="Wiebenga A."/>
            <person name="Aguilar-Osorio G."/>
            <person name="Amillis S."/>
            <person name="Uchima C.A."/>
            <person name="Anderluh G."/>
            <person name="Asadollahi M."/>
            <person name="Askin M."/>
            <person name="Barry K."/>
            <person name="Battaglia E."/>
            <person name="Bayram O."/>
            <person name="Benocci T."/>
            <person name="Braus-Stromeyer S.A."/>
            <person name="Caldana C."/>
            <person name="Canovas D."/>
            <person name="Cerqueira G.C."/>
            <person name="Chen F."/>
            <person name="Chen W."/>
            <person name="Choi C."/>
            <person name="Clum A."/>
            <person name="Dos Santos R.A."/>
            <person name="Damasio A.R."/>
            <person name="Diallinas G."/>
            <person name="Emri T."/>
            <person name="Fekete E."/>
            <person name="Flipphi M."/>
            <person name="Freyberg S."/>
            <person name="Gallo A."/>
            <person name="Gournas C."/>
            <person name="Habgood R."/>
            <person name="Hainaut M."/>
            <person name="Harispe M.L."/>
            <person name="Henrissat B."/>
            <person name="Hilden K.S."/>
            <person name="Hope R."/>
            <person name="Hossain A."/>
            <person name="Karabika E."/>
            <person name="Karaffa L."/>
            <person name="Karanyi Z."/>
            <person name="Krasevec N."/>
            <person name="Kuo A."/>
            <person name="Kusch H."/>
            <person name="LaButti K."/>
            <person name="Lagendijk E.L."/>
            <person name="Lapidus A."/>
            <person name="Levasseur A."/>
            <person name="Lindquist E."/>
            <person name="Lipzen A."/>
            <person name="Logrieco A.F."/>
            <person name="MacCabe A."/>
            <person name="Maekelae M.R."/>
            <person name="Malavazi I."/>
            <person name="Melin P."/>
            <person name="Meyer V."/>
            <person name="Mielnichuk N."/>
            <person name="Miskei M."/>
            <person name="Molnar A.P."/>
            <person name="Mule G."/>
            <person name="Ngan C.Y."/>
            <person name="Orejas M."/>
            <person name="Orosz E."/>
            <person name="Ouedraogo J.P."/>
            <person name="Overkamp K.M."/>
            <person name="Park H.-S."/>
            <person name="Perrone G."/>
            <person name="Piumi F."/>
            <person name="Punt P.J."/>
            <person name="Ram A.F."/>
            <person name="Ramon A."/>
            <person name="Rauscher S."/>
            <person name="Record E."/>
            <person name="Riano-Pachon D.M."/>
            <person name="Robert V."/>
            <person name="Roehrig J."/>
            <person name="Ruller R."/>
            <person name="Salamov A."/>
            <person name="Salih N.S."/>
            <person name="Samson R.A."/>
            <person name="Sandor E."/>
            <person name="Sanguinetti M."/>
            <person name="Schuetze T."/>
            <person name="Sepcic K."/>
            <person name="Shelest E."/>
            <person name="Sherlock G."/>
            <person name="Sophianopoulou V."/>
            <person name="Squina F.M."/>
            <person name="Sun H."/>
            <person name="Susca A."/>
            <person name="Todd R.B."/>
            <person name="Tsang A."/>
            <person name="Unkles S.E."/>
            <person name="van de Wiele N."/>
            <person name="van Rossen-Uffink D."/>
            <person name="Oliveira J.V."/>
            <person name="Vesth T.C."/>
            <person name="Visser J."/>
            <person name="Yu J.-H."/>
            <person name="Zhou M."/>
            <person name="Andersen M.R."/>
            <person name="Archer D.B."/>
            <person name="Baker S.E."/>
            <person name="Benoit I."/>
            <person name="Brakhage A.A."/>
            <person name="Braus G.H."/>
            <person name="Fischer R."/>
            <person name="Frisvad J.C."/>
            <person name="Goldman G.H."/>
            <person name="Houbraken J."/>
            <person name="Oakley B."/>
            <person name="Pocsi I."/>
            <person name="Scazzocchio C."/>
            <person name="Seiboth B."/>
            <person name="vanKuyk P.A."/>
            <person name="Wortman J."/>
            <person name="Dyer P.S."/>
            <person name="Grigoriev I.V."/>
        </authorList>
    </citation>
    <scope>NUCLEOTIDE SEQUENCE [LARGE SCALE GENOMIC DNA]</scope>
    <source>
        <strain evidence="7">CBS 583.65</strain>
    </source>
</reference>
<dbReference type="Proteomes" id="UP000184073">
    <property type="component" value="Unassembled WGS sequence"/>
</dbReference>
<comment type="catalytic activity">
    <reaction evidence="3">
        <text>5,6-dihydrouracil + H2O = 3-(carbamoylamino)propanoate + H(+)</text>
        <dbReference type="Rhea" id="RHEA:16121"/>
        <dbReference type="ChEBI" id="CHEBI:11892"/>
        <dbReference type="ChEBI" id="CHEBI:15377"/>
        <dbReference type="ChEBI" id="CHEBI:15378"/>
        <dbReference type="ChEBI" id="CHEBI:15901"/>
        <dbReference type="EC" id="3.5.2.2"/>
    </reaction>
</comment>
<dbReference type="VEuPathDB" id="FungiDB:ASPVEDRAFT_51921"/>
<dbReference type="SUPFAM" id="SSF51338">
    <property type="entry name" value="Composite domain of metallo-dependent hydrolases"/>
    <property type="match status" value="1"/>
</dbReference>
<evidence type="ECO:0000256" key="4">
    <source>
        <dbReference type="ARBA" id="ARBA00039113"/>
    </source>
</evidence>
<comment type="similarity">
    <text evidence="2">Belongs to the metallo-dependent hydrolases superfamily. Hydantoinase/dihydropyrimidinase family.</text>
</comment>